<evidence type="ECO:0000313" key="2">
    <source>
        <dbReference type="EMBL" id="GBO00159.1"/>
    </source>
</evidence>
<dbReference type="InterPro" id="IPR036397">
    <property type="entry name" value="RNaseH_sf"/>
</dbReference>
<dbReference type="InterPro" id="IPR002156">
    <property type="entry name" value="RNaseH_domain"/>
</dbReference>
<dbReference type="Proteomes" id="UP000499080">
    <property type="component" value="Unassembled WGS sequence"/>
</dbReference>
<feature type="domain" description="RNase H type-1" evidence="1">
    <location>
        <begin position="142"/>
        <end position="195"/>
    </location>
</feature>
<comment type="caution">
    <text evidence="2">The sequence shown here is derived from an EMBL/GenBank/DDBJ whole genome shotgun (WGS) entry which is preliminary data.</text>
</comment>
<evidence type="ECO:0000313" key="3">
    <source>
        <dbReference type="Proteomes" id="UP000499080"/>
    </source>
</evidence>
<protein>
    <recommendedName>
        <fullName evidence="1">RNase H type-1 domain-containing protein</fullName>
    </recommendedName>
</protein>
<dbReference type="Pfam" id="PF00075">
    <property type="entry name" value="RNase_H"/>
    <property type="match status" value="1"/>
</dbReference>
<dbReference type="InterPro" id="IPR012337">
    <property type="entry name" value="RNaseH-like_sf"/>
</dbReference>
<proteinExistence type="predicted"/>
<dbReference type="EMBL" id="BGPR01028778">
    <property type="protein sequence ID" value="GBO00159.1"/>
    <property type="molecule type" value="Genomic_DNA"/>
</dbReference>
<dbReference type="GO" id="GO:0003676">
    <property type="term" value="F:nucleic acid binding"/>
    <property type="evidence" value="ECO:0007669"/>
    <property type="project" value="InterPro"/>
</dbReference>
<gene>
    <name evidence="2" type="ORF">AVEN_212418_1</name>
</gene>
<dbReference type="AlphaFoldDB" id="A0A4Y2THQ8"/>
<name>A0A4Y2THQ8_ARAVE</name>
<evidence type="ECO:0000259" key="1">
    <source>
        <dbReference type="Pfam" id="PF00075"/>
    </source>
</evidence>
<dbReference type="GO" id="GO:0004523">
    <property type="term" value="F:RNA-DNA hybrid ribonuclease activity"/>
    <property type="evidence" value="ECO:0007669"/>
    <property type="project" value="InterPro"/>
</dbReference>
<dbReference type="Gene3D" id="3.30.420.10">
    <property type="entry name" value="Ribonuclease H-like superfamily/Ribonuclease H"/>
    <property type="match status" value="1"/>
</dbReference>
<dbReference type="SUPFAM" id="SSF53098">
    <property type="entry name" value="Ribonuclease H-like"/>
    <property type="match status" value="1"/>
</dbReference>
<dbReference type="OrthoDB" id="6437248at2759"/>
<keyword evidence="3" id="KW-1185">Reference proteome</keyword>
<sequence>MLYKTVIESMLAYGAVVWCLDPPVRIKRKLNTIQRPFLLALTGAYRTTATSALQIILGIPPIYLQLQQEARVTAIRRLNISLPDTLTTLVPGEDEKEETGWAAHTAECPSEEQISLVDGGGITSGTRIYTDGSKTEKVDNQASVQAAANPRSINTTAREICKSLITNKHIHISWIKAQVGYEGNEEADRLAKEAAESDRDPLSIKAPISFLKSVFKKKMMEEWQSNWEDEDTGGPHLTSCQESRLNHAAGKGKKSLFFTGHGPFPSYLKRFNLATTTNCPCGNTNGTPLYYATECILPHD</sequence>
<organism evidence="2 3">
    <name type="scientific">Araneus ventricosus</name>
    <name type="common">Orbweaver spider</name>
    <name type="synonym">Epeira ventricosa</name>
    <dbReference type="NCBI Taxonomy" id="182803"/>
    <lineage>
        <taxon>Eukaryota</taxon>
        <taxon>Metazoa</taxon>
        <taxon>Ecdysozoa</taxon>
        <taxon>Arthropoda</taxon>
        <taxon>Chelicerata</taxon>
        <taxon>Arachnida</taxon>
        <taxon>Araneae</taxon>
        <taxon>Araneomorphae</taxon>
        <taxon>Entelegynae</taxon>
        <taxon>Araneoidea</taxon>
        <taxon>Araneidae</taxon>
        <taxon>Araneus</taxon>
    </lineage>
</organism>
<reference evidence="2 3" key="1">
    <citation type="journal article" date="2019" name="Sci. Rep.">
        <title>Orb-weaving spider Araneus ventricosus genome elucidates the spidroin gene catalogue.</title>
        <authorList>
            <person name="Kono N."/>
            <person name="Nakamura H."/>
            <person name="Ohtoshi R."/>
            <person name="Moran D.A.P."/>
            <person name="Shinohara A."/>
            <person name="Yoshida Y."/>
            <person name="Fujiwara M."/>
            <person name="Mori M."/>
            <person name="Tomita M."/>
            <person name="Arakawa K."/>
        </authorList>
    </citation>
    <scope>NUCLEOTIDE SEQUENCE [LARGE SCALE GENOMIC DNA]</scope>
</reference>
<accession>A0A4Y2THQ8</accession>